<organism evidence="2">
    <name type="scientific">uncultured Sulfurovum sp</name>
    <dbReference type="NCBI Taxonomy" id="269237"/>
    <lineage>
        <taxon>Bacteria</taxon>
        <taxon>Pseudomonadati</taxon>
        <taxon>Campylobacterota</taxon>
        <taxon>Epsilonproteobacteria</taxon>
        <taxon>Campylobacterales</taxon>
        <taxon>Sulfurovaceae</taxon>
        <taxon>Sulfurovum</taxon>
        <taxon>environmental samples</taxon>
    </lineage>
</organism>
<dbReference type="AlphaFoldDB" id="A0A6S6S2K7"/>
<protein>
    <submittedName>
        <fullName evidence="2">Uncharacterized protein</fullName>
    </submittedName>
</protein>
<keyword evidence="1" id="KW-0812">Transmembrane</keyword>
<evidence type="ECO:0000256" key="1">
    <source>
        <dbReference type="SAM" id="Phobius"/>
    </source>
</evidence>
<accession>A0A6S6S2K7</accession>
<feature type="transmembrane region" description="Helical" evidence="1">
    <location>
        <begin position="12"/>
        <end position="34"/>
    </location>
</feature>
<evidence type="ECO:0000313" key="2">
    <source>
        <dbReference type="EMBL" id="CAA6799109.1"/>
    </source>
</evidence>
<reference evidence="2" key="1">
    <citation type="submission" date="2020-01" db="EMBL/GenBank/DDBJ databases">
        <authorList>
            <person name="Meier V. D."/>
            <person name="Meier V D."/>
        </authorList>
    </citation>
    <scope>NUCLEOTIDE SEQUENCE</scope>
    <source>
        <strain evidence="2">HLG_WM_MAG_06</strain>
    </source>
</reference>
<feature type="non-terminal residue" evidence="2">
    <location>
        <position position="1"/>
    </location>
</feature>
<dbReference type="EMBL" id="CACVAP010000013">
    <property type="protein sequence ID" value="CAA6799109.1"/>
    <property type="molecule type" value="Genomic_DNA"/>
</dbReference>
<keyword evidence="1" id="KW-0472">Membrane</keyword>
<proteinExistence type="predicted"/>
<gene>
    <name evidence="2" type="ORF">HELGO_WM29870</name>
</gene>
<sequence>LLTMTDIHTTIMMVITMVTMILLDTFLTIFSSLITVTTAIMTDITDVVFSDMVTVIIDNTDTMPLTIGTVSTLIVAQML</sequence>
<keyword evidence="1" id="KW-1133">Transmembrane helix</keyword>
<name>A0A6S6S2K7_9BACT</name>